<dbReference type="GO" id="GO:0032259">
    <property type="term" value="P:methylation"/>
    <property type="evidence" value="ECO:0007669"/>
    <property type="project" value="InterPro"/>
</dbReference>
<evidence type="ECO:0000313" key="4">
    <source>
        <dbReference type="Proteomes" id="UP000256645"/>
    </source>
</evidence>
<dbReference type="Gene3D" id="3.40.50.150">
    <property type="entry name" value="Vaccinia Virus protein VP39"/>
    <property type="match status" value="1"/>
</dbReference>
<dbReference type="InterPro" id="IPR029063">
    <property type="entry name" value="SAM-dependent_MTases_sf"/>
</dbReference>
<keyword evidence="4" id="KW-1185">Reference proteome</keyword>
<gene>
    <name evidence="3" type="ORF">BP6252_09863</name>
</gene>
<name>A0A3D8QX11_9HELO</name>
<sequence length="599" mass="67128">MPRFNATPTGELGHASDPKNVVDDRKRMADYTVPLSPGSTIHQLKPISKHCIRASSPPAQMKVKLPTYKANELYINEFGQLVPYPETLSAATDTPTNVLASAAAVGITTKNASISEPKAPTEIDQHPSPSGPDLLVTQLTMADATRDYVIPRTFGTPTGSADGIFLRKDTTAGSGAEKSTNIIKTQKECQPSETKRTPDPPNLFALTVTPGRDRNMADLEHPVANVIPRIMPADRHLEGCNRYVYDFLMAHEPEYARVADYRARGWQSEKGDEVFRRQREKADTTSPEGEKAIFKIMMDIGEEIQAFANIYLPQAVSVRPFTVLDLCMAPGGYSAIALRYNALAEVYGITLPPQQGGHPVNTDVKARVKGLKFCDLTMIAGEFADQKIPEGHPEYKNFNRIRPFSKHKFDLIFCDGNVLRTHQRPEYRKQRELETLRLNCSQLILALQRVHTHGTLVMLLHKVDYWDSLHLIYSFSKFADVSLFKPCRAFKARGSFYMIAKNIRPEDPAAQEAIRSWKEMWWRATCGEGQDLKPAVTEHEREYVLKVLEEFGERFIEMARPVWKIQADGLSKTAYAGDGSSFEAQKKNISVDQPDASLE</sequence>
<evidence type="ECO:0000256" key="1">
    <source>
        <dbReference type="SAM" id="MobiDB-lite"/>
    </source>
</evidence>
<evidence type="ECO:0000313" key="3">
    <source>
        <dbReference type="EMBL" id="RDW66228.1"/>
    </source>
</evidence>
<accession>A0A3D8QX11</accession>
<dbReference type="InterPro" id="IPR002877">
    <property type="entry name" value="RNA_MeTrfase_FtsJ_dom"/>
</dbReference>
<dbReference type="OrthoDB" id="417125at2759"/>
<proteinExistence type="predicted"/>
<organism evidence="3 4">
    <name type="scientific">Coleophoma cylindrospora</name>
    <dbReference type="NCBI Taxonomy" id="1849047"/>
    <lineage>
        <taxon>Eukaryota</taxon>
        <taxon>Fungi</taxon>
        <taxon>Dikarya</taxon>
        <taxon>Ascomycota</taxon>
        <taxon>Pezizomycotina</taxon>
        <taxon>Leotiomycetes</taxon>
        <taxon>Helotiales</taxon>
        <taxon>Dermateaceae</taxon>
        <taxon>Coleophoma</taxon>
    </lineage>
</organism>
<dbReference type="Pfam" id="PF01728">
    <property type="entry name" value="FtsJ"/>
    <property type="match status" value="1"/>
</dbReference>
<dbReference type="STRING" id="1849047.A0A3D8QX11"/>
<dbReference type="Proteomes" id="UP000256645">
    <property type="component" value="Unassembled WGS sequence"/>
</dbReference>
<evidence type="ECO:0000259" key="2">
    <source>
        <dbReference type="Pfam" id="PF01728"/>
    </source>
</evidence>
<reference evidence="3 4" key="1">
    <citation type="journal article" date="2018" name="IMA Fungus">
        <title>IMA Genome-F 9: Draft genome sequence of Annulohypoxylon stygium, Aspergillus mulundensis, Berkeleyomyces basicola (syn. Thielaviopsis basicola), Ceratocystis smalleyi, two Cercospora beticola strains, Coleophoma cylindrospora, Fusarium fracticaudum, Phialophora cf. hyalina, and Morchella septimelata.</title>
        <authorList>
            <person name="Wingfield B.D."/>
            <person name="Bills G.F."/>
            <person name="Dong Y."/>
            <person name="Huang W."/>
            <person name="Nel W.J."/>
            <person name="Swalarsk-Parry B.S."/>
            <person name="Vaghefi N."/>
            <person name="Wilken P.M."/>
            <person name="An Z."/>
            <person name="de Beer Z.W."/>
            <person name="De Vos L."/>
            <person name="Chen L."/>
            <person name="Duong T.A."/>
            <person name="Gao Y."/>
            <person name="Hammerbacher A."/>
            <person name="Kikkert J.R."/>
            <person name="Li Y."/>
            <person name="Li H."/>
            <person name="Li K."/>
            <person name="Li Q."/>
            <person name="Liu X."/>
            <person name="Ma X."/>
            <person name="Naidoo K."/>
            <person name="Pethybridge S.J."/>
            <person name="Sun J."/>
            <person name="Steenkamp E.T."/>
            <person name="van der Nest M.A."/>
            <person name="van Wyk S."/>
            <person name="Wingfield M.J."/>
            <person name="Xiong C."/>
            <person name="Yue Q."/>
            <person name="Zhang X."/>
        </authorList>
    </citation>
    <scope>NUCLEOTIDE SEQUENCE [LARGE SCALE GENOMIC DNA]</scope>
    <source>
        <strain evidence="3 4">BP6252</strain>
    </source>
</reference>
<dbReference type="EMBL" id="PDLM01000011">
    <property type="protein sequence ID" value="RDW66228.1"/>
    <property type="molecule type" value="Genomic_DNA"/>
</dbReference>
<comment type="caution">
    <text evidence="3">The sequence shown here is derived from an EMBL/GenBank/DDBJ whole genome shotgun (WGS) entry which is preliminary data.</text>
</comment>
<feature type="domain" description="Ribosomal RNA methyltransferase FtsJ" evidence="2">
    <location>
        <begin position="322"/>
        <end position="501"/>
    </location>
</feature>
<feature type="region of interest" description="Disordered" evidence="1">
    <location>
        <begin position="1"/>
        <end position="20"/>
    </location>
</feature>
<dbReference type="GO" id="GO:0008168">
    <property type="term" value="F:methyltransferase activity"/>
    <property type="evidence" value="ECO:0007669"/>
    <property type="project" value="InterPro"/>
</dbReference>
<dbReference type="AlphaFoldDB" id="A0A3D8QX11"/>
<protein>
    <recommendedName>
        <fullName evidence="2">Ribosomal RNA methyltransferase FtsJ domain-containing protein</fullName>
    </recommendedName>
</protein>
<dbReference type="SUPFAM" id="SSF53335">
    <property type="entry name" value="S-adenosyl-L-methionine-dependent methyltransferases"/>
    <property type="match status" value="1"/>
</dbReference>